<keyword evidence="2" id="KW-1185">Reference proteome</keyword>
<comment type="caution">
    <text evidence="1">The sequence shown here is derived from an EMBL/GenBank/DDBJ whole genome shotgun (WGS) entry which is preliminary data.</text>
</comment>
<dbReference type="AlphaFoldDB" id="A0ABD3FB43"/>
<evidence type="ECO:0008006" key="3">
    <source>
        <dbReference type="Google" id="ProtNLM"/>
    </source>
</evidence>
<evidence type="ECO:0000313" key="2">
    <source>
        <dbReference type="Proteomes" id="UP001632037"/>
    </source>
</evidence>
<gene>
    <name evidence="1" type="ORF">V7S43_011413</name>
</gene>
<sequence length="268" mass="30366">MFQYRQRGETDAQNAALMAVQASTETSVQQLTEQQRAIAHQFSEALALTHNELEGQFQRMQVLEGKRVQRIENFVNEKLGEALQEVHQSCQTDSAWLLLNEIEQTVANSQAAVATHIRQVVEEKLASLLHDARPALDAAHVQRVVEDTVAAAFADSKKTIEAELQRARSELHREVAAKIDEPIRRLVLELTTQAARQLESRVQNMVTSTQSELNLQMQRQADATSALREKFRKQQMRSKHQCDRVDEARLKTTIQKVLRNSPDLVGPD</sequence>
<reference evidence="1 2" key="1">
    <citation type="submission" date="2024-09" db="EMBL/GenBank/DDBJ databases">
        <title>Genome sequencing and assembly of Phytophthora oleae, isolate VK10A, causative agent of rot of olive drupes.</title>
        <authorList>
            <person name="Conti Taguali S."/>
            <person name="Riolo M."/>
            <person name="La Spada F."/>
            <person name="Cacciola S.O."/>
            <person name="Dionisio G."/>
        </authorList>
    </citation>
    <scope>NUCLEOTIDE SEQUENCE [LARGE SCALE GENOMIC DNA]</scope>
    <source>
        <strain evidence="1 2">VK10A</strain>
    </source>
</reference>
<protein>
    <recommendedName>
        <fullName evidence="3">PUM-HD domain-containing protein</fullName>
    </recommendedName>
</protein>
<evidence type="ECO:0000313" key="1">
    <source>
        <dbReference type="EMBL" id="KAL3663526.1"/>
    </source>
</evidence>
<accession>A0ABD3FB43</accession>
<name>A0ABD3FB43_9STRA</name>
<proteinExistence type="predicted"/>
<dbReference type="EMBL" id="JBIMZQ010000027">
    <property type="protein sequence ID" value="KAL3663526.1"/>
    <property type="molecule type" value="Genomic_DNA"/>
</dbReference>
<organism evidence="1 2">
    <name type="scientific">Phytophthora oleae</name>
    <dbReference type="NCBI Taxonomy" id="2107226"/>
    <lineage>
        <taxon>Eukaryota</taxon>
        <taxon>Sar</taxon>
        <taxon>Stramenopiles</taxon>
        <taxon>Oomycota</taxon>
        <taxon>Peronosporomycetes</taxon>
        <taxon>Peronosporales</taxon>
        <taxon>Peronosporaceae</taxon>
        <taxon>Phytophthora</taxon>
    </lineage>
</organism>
<dbReference type="Proteomes" id="UP001632037">
    <property type="component" value="Unassembled WGS sequence"/>
</dbReference>